<evidence type="ECO:0000313" key="8">
    <source>
        <dbReference type="EMBL" id="KXF80841.1"/>
    </source>
</evidence>
<reference evidence="8 9" key="1">
    <citation type="submission" date="2015-11" db="EMBL/GenBank/DDBJ databases">
        <title>Genomic Taxonomy of the Vibrionaceae.</title>
        <authorList>
            <person name="Gomez-Gil B."/>
            <person name="Enciso-Ibarra J."/>
        </authorList>
    </citation>
    <scope>NUCLEOTIDE SEQUENCE [LARGE SCALE GENOMIC DNA]</scope>
    <source>
        <strain evidence="8 9">CAIM 912</strain>
    </source>
</reference>
<dbReference type="SMART" id="SM00495">
    <property type="entry name" value="ChtBD3"/>
    <property type="match status" value="2"/>
</dbReference>
<dbReference type="Pfam" id="PF18416">
    <property type="entry name" value="GbpA_2"/>
    <property type="match status" value="1"/>
</dbReference>
<keyword evidence="3" id="KW-0147">Chitin-binding</keyword>
<keyword evidence="2" id="KW-0964">Secreted</keyword>
<dbReference type="RefSeq" id="WP_067418851.1">
    <property type="nucleotide sequence ID" value="NZ_LNTY01000049.1"/>
</dbReference>
<protein>
    <submittedName>
        <fullName evidence="8">N-acetylglucosamine-binding protein A</fullName>
    </submittedName>
</protein>
<dbReference type="Pfam" id="PF02839">
    <property type="entry name" value="CBM_5_12"/>
    <property type="match status" value="2"/>
</dbReference>
<dbReference type="Gene3D" id="2.70.50.50">
    <property type="entry name" value="chitin-binding protein cbp21"/>
    <property type="match status" value="1"/>
</dbReference>
<comment type="subcellular location">
    <subcellularLocation>
        <location evidence="1">Secreted</location>
    </subcellularLocation>
</comment>
<dbReference type="AlphaFoldDB" id="A0A135I5X5"/>
<evidence type="ECO:0000256" key="1">
    <source>
        <dbReference type="ARBA" id="ARBA00004613"/>
    </source>
</evidence>
<dbReference type="InterPro" id="IPR014756">
    <property type="entry name" value="Ig_E-set"/>
</dbReference>
<dbReference type="STRING" id="294935.ATN88_16360"/>
<evidence type="ECO:0000256" key="2">
    <source>
        <dbReference type="ARBA" id="ARBA00022525"/>
    </source>
</evidence>
<keyword evidence="5" id="KW-0378">Hydrolase</keyword>
<feature type="signal peptide" evidence="6">
    <location>
        <begin position="1"/>
        <end position="22"/>
    </location>
</feature>
<organism evidence="8 9">
    <name type="scientific">Enterovibrio coralii</name>
    <dbReference type="NCBI Taxonomy" id="294935"/>
    <lineage>
        <taxon>Bacteria</taxon>
        <taxon>Pseudomonadati</taxon>
        <taxon>Pseudomonadota</taxon>
        <taxon>Gammaproteobacteria</taxon>
        <taxon>Vibrionales</taxon>
        <taxon>Vibrionaceae</taxon>
        <taxon>Enterovibrio</taxon>
    </lineage>
</organism>
<proteinExistence type="predicted"/>
<feature type="domain" description="Chitin-binding type-3" evidence="7">
    <location>
        <begin position="473"/>
        <end position="515"/>
    </location>
</feature>
<dbReference type="InterPro" id="IPR051024">
    <property type="entry name" value="GlcNAc_Chitin_IntDeg"/>
</dbReference>
<dbReference type="GO" id="GO:0005975">
    <property type="term" value="P:carbohydrate metabolic process"/>
    <property type="evidence" value="ECO:0007669"/>
    <property type="project" value="InterPro"/>
</dbReference>
<evidence type="ECO:0000256" key="5">
    <source>
        <dbReference type="ARBA" id="ARBA00022801"/>
    </source>
</evidence>
<dbReference type="Pfam" id="PF03067">
    <property type="entry name" value="LPMO_10"/>
    <property type="match status" value="1"/>
</dbReference>
<dbReference type="NCBIfam" id="NF009690">
    <property type="entry name" value="PRK13211.1"/>
    <property type="match status" value="1"/>
</dbReference>
<feature type="chain" id="PRO_5007465638" evidence="6">
    <location>
        <begin position="23"/>
        <end position="521"/>
    </location>
</feature>
<gene>
    <name evidence="8" type="ORF">ATN88_16360</name>
</gene>
<keyword evidence="4 6" id="KW-0732">Signal</keyword>
<dbReference type="Gene3D" id="2.60.40.2550">
    <property type="match status" value="1"/>
</dbReference>
<dbReference type="Pfam" id="PF21868">
    <property type="entry name" value="GbpA_D3"/>
    <property type="match status" value="1"/>
</dbReference>
<dbReference type="GO" id="GO:0008061">
    <property type="term" value="F:chitin binding"/>
    <property type="evidence" value="ECO:0007669"/>
    <property type="project" value="UniProtKB-KW"/>
</dbReference>
<dbReference type="Gene3D" id="2.10.10.20">
    <property type="entry name" value="Carbohydrate-binding module superfamily 5/12"/>
    <property type="match status" value="2"/>
</dbReference>
<dbReference type="EMBL" id="LNTY01000049">
    <property type="protein sequence ID" value="KXF80841.1"/>
    <property type="molecule type" value="Genomic_DNA"/>
</dbReference>
<dbReference type="Proteomes" id="UP000070529">
    <property type="component" value="Unassembled WGS sequence"/>
</dbReference>
<dbReference type="OrthoDB" id="3675244at2"/>
<dbReference type="GO" id="GO:0005576">
    <property type="term" value="C:extracellular region"/>
    <property type="evidence" value="ECO:0007669"/>
    <property type="project" value="UniProtKB-SubCell"/>
</dbReference>
<comment type="caution">
    <text evidence="8">The sequence shown here is derived from an EMBL/GenBank/DDBJ whole genome shotgun (WGS) entry which is preliminary data.</text>
</comment>
<evidence type="ECO:0000256" key="4">
    <source>
        <dbReference type="ARBA" id="ARBA00022729"/>
    </source>
</evidence>
<evidence type="ECO:0000256" key="3">
    <source>
        <dbReference type="ARBA" id="ARBA00022669"/>
    </source>
</evidence>
<dbReference type="Gene3D" id="3.30.70.2150">
    <property type="match status" value="1"/>
</dbReference>
<dbReference type="SUPFAM" id="SSF81296">
    <property type="entry name" value="E set domains"/>
    <property type="match status" value="1"/>
</dbReference>
<dbReference type="InterPro" id="IPR036573">
    <property type="entry name" value="CBM_sf_5/12"/>
</dbReference>
<dbReference type="InterPro" id="IPR004302">
    <property type="entry name" value="Cellulose/chitin-bd_N"/>
</dbReference>
<dbReference type="PANTHER" id="PTHR34823">
    <property type="entry name" value="GLCNAC-BINDING PROTEIN A"/>
    <property type="match status" value="1"/>
</dbReference>
<name>A0A135I5X5_9GAMM</name>
<evidence type="ECO:0000313" key="9">
    <source>
        <dbReference type="Proteomes" id="UP000070529"/>
    </source>
</evidence>
<dbReference type="GO" id="GO:0004553">
    <property type="term" value="F:hydrolase activity, hydrolyzing O-glycosyl compounds"/>
    <property type="evidence" value="ECO:0007669"/>
    <property type="project" value="InterPro"/>
</dbReference>
<accession>A0A135I5X5</accession>
<dbReference type="GO" id="GO:0030246">
    <property type="term" value="F:carbohydrate binding"/>
    <property type="evidence" value="ECO:0007669"/>
    <property type="project" value="InterPro"/>
</dbReference>
<dbReference type="CDD" id="cd12215">
    <property type="entry name" value="ChiC_BD"/>
    <property type="match status" value="2"/>
</dbReference>
<keyword evidence="9" id="KW-1185">Reference proteome</keyword>
<dbReference type="InterPro" id="IPR003610">
    <property type="entry name" value="CBM5/12"/>
</dbReference>
<dbReference type="FunFam" id="2.70.50.50:FF:000001">
    <property type="entry name" value="Chitin-binding protein"/>
    <property type="match status" value="1"/>
</dbReference>
<evidence type="ECO:0000259" key="7">
    <source>
        <dbReference type="SMART" id="SM00495"/>
    </source>
</evidence>
<dbReference type="PANTHER" id="PTHR34823:SF1">
    <property type="entry name" value="CHITIN-BINDING TYPE-4 DOMAIN-CONTAINING PROTEIN"/>
    <property type="match status" value="1"/>
</dbReference>
<dbReference type="InterPro" id="IPR054063">
    <property type="entry name" value="GbpA_D3"/>
</dbReference>
<dbReference type="SUPFAM" id="SSF51055">
    <property type="entry name" value="Carbohydrate binding domain"/>
    <property type="match status" value="2"/>
</dbReference>
<feature type="domain" description="Chitin-binding type-3" evidence="7">
    <location>
        <begin position="427"/>
        <end position="469"/>
    </location>
</feature>
<evidence type="ECO:0000256" key="6">
    <source>
        <dbReference type="SAM" id="SignalP"/>
    </source>
</evidence>
<dbReference type="InterPro" id="IPR041029">
    <property type="entry name" value="GbpA_2"/>
</dbReference>
<sequence>MLKLRTTLLPVAAALFSAGAMSHGYVSAVEGGAAPGRAALCKYTNANGEKNTNCGQVQWEPQSVEGPEGFPELGPEDGKIASAGLIQFSALDEQTSSRWVKTPMAAGPQHFEWTFTAPHVTRTWKYYITQQNWNPNQPLTRASFDLNPFCTVEGNMQKPPKNMLHACDVPTREGYQVILAVWDVGDTAAAFYNVIDVQFDGDLPVLPTWSQGGQINPGMNLSEDDAVFTRVFDANGERPEMSVRLKIDSEKAGIANNWSYNLATKINASYDNIKAGQRANDDAFTPVFGANPIFVKANSGVSRVEVGYDIDTTVPEYNVAVDGLANEYQIGDKGVTLDLAVSASGDVNVEMTVYNHAQDALAYEKLAIADGMTEAVEMTLTNAKAGHHMLVTRVKDVEGNMVDQQMLDFFLVEKGEQCGTDPDAVNHPAWSAETTYTGGEKVNFNGLVYEAKYWIQGATPETSDAWKLLSNMPVAWTSGKAYNGGDQVIFEGNLYEANWWVNSSPATSPEAWSDKGPFVCQ</sequence>
<dbReference type="CDD" id="cd21177">
    <property type="entry name" value="LPMO_AA10"/>
    <property type="match status" value="1"/>
</dbReference>